<evidence type="ECO:0000256" key="3">
    <source>
        <dbReference type="ARBA" id="ARBA00022801"/>
    </source>
</evidence>
<keyword evidence="3" id="KW-0378">Hydrolase</keyword>
<dbReference type="HOGENOM" id="CLU_006332_11_1_1"/>
<dbReference type="OrthoDB" id="103349at2759"/>
<dbReference type="Gene3D" id="3.30.1120.10">
    <property type="match status" value="1"/>
</dbReference>
<comment type="caution">
    <text evidence="6">The sequence shown here is derived from an EMBL/GenBank/DDBJ whole genome shotgun (WGS) entry which is preliminary data.</text>
</comment>
<proteinExistence type="inferred from homology"/>
<dbReference type="InterPro" id="IPR017850">
    <property type="entry name" value="Alkaline_phosphatase_core_sf"/>
</dbReference>
<gene>
    <name evidence="6" type="ORF">K437DRAFT_290252</name>
</gene>
<dbReference type="STRING" id="1037660.A0A066WI76"/>
<dbReference type="PANTHER" id="PTHR42693:SF33">
    <property type="entry name" value="ARYLSULFATASE"/>
    <property type="match status" value="1"/>
</dbReference>
<evidence type="ECO:0000256" key="4">
    <source>
        <dbReference type="ARBA" id="ARBA00022837"/>
    </source>
</evidence>
<dbReference type="InterPro" id="IPR050738">
    <property type="entry name" value="Sulfatase"/>
</dbReference>
<evidence type="ECO:0000313" key="7">
    <source>
        <dbReference type="Proteomes" id="UP000027361"/>
    </source>
</evidence>
<evidence type="ECO:0000256" key="2">
    <source>
        <dbReference type="ARBA" id="ARBA00022723"/>
    </source>
</evidence>
<organism evidence="6 7">
    <name type="scientific">Tilletiaria anomala (strain ATCC 24038 / CBS 436.72 / UBC 951)</name>
    <dbReference type="NCBI Taxonomy" id="1037660"/>
    <lineage>
        <taxon>Eukaryota</taxon>
        <taxon>Fungi</taxon>
        <taxon>Dikarya</taxon>
        <taxon>Basidiomycota</taxon>
        <taxon>Ustilaginomycotina</taxon>
        <taxon>Exobasidiomycetes</taxon>
        <taxon>Georgefischeriales</taxon>
        <taxon>Tilletiariaceae</taxon>
        <taxon>Tilletiaria</taxon>
    </lineage>
</organism>
<dbReference type="PROSITE" id="PS00149">
    <property type="entry name" value="SULFATASE_2"/>
    <property type="match status" value="1"/>
</dbReference>
<dbReference type="FunCoup" id="A0A066WI76">
    <property type="interactions" value="1"/>
</dbReference>
<dbReference type="Pfam" id="PF00884">
    <property type="entry name" value="Sulfatase"/>
    <property type="match status" value="1"/>
</dbReference>
<dbReference type="Gene3D" id="3.40.720.10">
    <property type="entry name" value="Alkaline Phosphatase, subunit A"/>
    <property type="match status" value="1"/>
</dbReference>
<keyword evidence="4" id="KW-0106">Calcium</keyword>
<dbReference type="OMA" id="HYPRGWG"/>
<reference evidence="6 7" key="1">
    <citation type="submission" date="2014-05" db="EMBL/GenBank/DDBJ databases">
        <title>Draft genome sequence of a rare smut relative, Tilletiaria anomala UBC 951.</title>
        <authorList>
            <consortium name="DOE Joint Genome Institute"/>
            <person name="Toome M."/>
            <person name="Kuo A."/>
            <person name="Henrissat B."/>
            <person name="Lipzen A."/>
            <person name="Tritt A."/>
            <person name="Yoshinaga Y."/>
            <person name="Zane M."/>
            <person name="Barry K."/>
            <person name="Grigoriev I.V."/>
            <person name="Spatafora J.W."/>
            <person name="Aimea M.C."/>
        </authorList>
    </citation>
    <scope>NUCLEOTIDE SEQUENCE [LARGE SCALE GENOMIC DNA]</scope>
    <source>
        <strain evidence="6 7">UBC 951</strain>
    </source>
</reference>
<dbReference type="InterPro" id="IPR000917">
    <property type="entry name" value="Sulfatase_N"/>
</dbReference>
<sequence>MMGTKRPNFLIIRHGIVRPEISTPWLDKLGHAGIRLTGFHTASACSPTRSMLMSGTEDHLASLGQMAETINRVPAFQGNPGYEGVLNARVAALPEILADAGYATYMAGKWHLGLTSDATPHARGFQKSWSLLPGAGSHYAWEPQRDDGEPAIKFMPPLYYENDKRLGLDDLPRPFYSSKVFVSKLLRHLSEREEDATDKVKPFFAYLPFTAPHWPLQADPEILRARRLDTLVKLGLVPAGTEAHPMIHSYDTKAWDSLTEEEKKYSSRLMETYAAMVEQMDTNIDRRASWTTPLFSCADNGSEGAMLEALPLRGDDSLKAVIAKHYNNSYESIGRANSFTWYGPHWAQASTAPSRMYKAWITEGGIRCPCILRFLRFDARFAGAVTHEFVTVMDILPTLLDLAGVAHSRAVFRGRKVLPPRGSSWVPFFSGKASRAIRQGNLKAIFLPAPVGSDKWQLFDLSADPERPEILRKLLDYWIEYVAETGVAVLDADTDAQHPGYGPY</sequence>
<dbReference type="PANTHER" id="PTHR42693">
    <property type="entry name" value="ARYLSULFATASE FAMILY MEMBER"/>
    <property type="match status" value="1"/>
</dbReference>
<dbReference type="AlphaFoldDB" id="A0A066WI76"/>
<dbReference type="EMBL" id="JMSN01000019">
    <property type="protein sequence ID" value="KDN50360.1"/>
    <property type="molecule type" value="Genomic_DNA"/>
</dbReference>
<accession>A0A066WI76</accession>
<dbReference type="RefSeq" id="XP_013244485.1">
    <property type="nucleotide sequence ID" value="XM_013389031.1"/>
</dbReference>
<keyword evidence="2" id="KW-0479">Metal-binding</keyword>
<feature type="domain" description="Sulfatase N-terminal" evidence="5">
    <location>
        <begin position="22"/>
        <end position="405"/>
    </location>
</feature>
<evidence type="ECO:0000313" key="6">
    <source>
        <dbReference type="EMBL" id="KDN50360.1"/>
    </source>
</evidence>
<protein>
    <submittedName>
        <fullName evidence="6">Alkaline phosphatase-like protein</fullName>
    </submittedName>
</protein>
<keyword evidence="7" id="KW-1185">Reference proteome</keyword>
<evidence type="ECO:0000259" key="5">
    <source>
        <dbReference type="Pfam" id="PF00884"/>
    </source>
</evidence>
<dbReference type="GO" id="GO:0004065">
    <property type="term" value="F:arylsulfatase activity"/>
    <property type="evidence" value="ECO:0007669"/>
    <property type="project" value="TreeGrafter"/>
</dbReference>
<dbReference type="GO" id="GO:0046872">
    <property type="term" value="F:metal ion binding"/>
    <property type="evidence" value="ECO:0007669"/>
    <property type="project" value="UniProtKB-KW"/>
</dbReference>
<dbReference type="InterPro" id="IPR024607">
    <property type="entry name" value="Sulfatase_CS"/>
</dbReference>
<name>A0A066WI76_TILAU</name>
<dbReference type="InParanoid" id="A0A066WI76"/>
<dbReference type="GeneID" id="25267018"/>
<comment type="similarity">
    <text evidence="1">Belongs to the sulfatase family.</text>
</comment>
<dbReference type="Proteomes" id="UP000027361">
    <property type="component" value="Unassembled WGS sequence"/>
</dbReference>
<dbReference type="SUPFAM" id="SSF53649">
    <property type="entry name" value="Alkaline phosphatase-like"/>
    <property type="match status" value="1"/>
</dbReference>
<evidence type="ECO:0000256" key="1">
    <source>
        <dbReference type="ARBA" id="ARBA00008779"/>
    </source>
</evidence>